<dbReference type="InterPro" id="IPR036291">
    <property type="entry name" value="NAD(P)-bd_dom_sf"/>
</dbReference>
<accession>A0ABQ2VEE3</accession>
<protein>
    <submittedName>
        <fullName evidence="1">Uncharacterized protein</fullName>
    </submittedName>
</protein>
<sequence>MAETHGLSDNHPLLAASTYDIVKMHGALGRLARREEIAAVTAVLVSDDASCITGRTIGADGGFF</sequence>
<dbReference type="RefSeq" id="WP_189304380.1">
    <property type="nucleotide sequence ID" value="NZ_BMRP01000022.1"/>
</dbReference>
<keyword evidence="2" id="KW-1185">Reference proteome</keyword>
<dbReference type="Gene3D" id="3.40.50.720">
    <property type="entry name" value="NAD(P)-binding Rossmann-like Domain"/>
    <property type="match status" value="1"/>
</dbReference>
<reference evidence="2" key="1">
    <citation type="journal article" date="2019" name="Int. J. Syst. Evol. Microbiol.">
        <title>The Global Catalogue of Microorganisms (GCM) 10K type strain sequencing project: providing services to taxonomists for standard genome sequencing and annotation.</title>
        <authorList>
            <consortium name="The Broad Institute Genomics Platform"/>
            <consortium name="The Broad Institute Genome Sequencing Center for Infectious Disease"/>
            <person name="Wu L."/>
            <person name="Ma J."/>
        </authorList>
    </citation>
    <scope>NUCLEOTIDE SEQUENCE [LARGE SCALE GENOMIC DNA]</scope>
    <source>
        <strain evidence="2">JCM 3399</strain>
    </source>
</reference>
<evidence type="ECO:0000313" key="2">
    <source>
        <dbReference type="Proteomes" id="UP000654471"/>
    </source>
</evidence>
<evidence type="ECO:0000313" key="1">
    <source>
        <dbReference type="EMBL" id="GGU82207.1"/>
    </source>
</evidence>
<comment type="caution">
    <text evidence="1">The sequence shown here is derived from an EMBL/GenBank/DDBJ whole genome shotgun (WGS) entry which is preliminary data.</text>
</comment>
<name>A0ABQ2VEE3_9ACTN</name>
<dbReference type="Proteomes" id="UP000654471">
    <property type="component" value="Unassembled WGS sequence"/>
</dbReference>
<proteinExistence type="predicted"/>
<gene>
    <name evidence="1" type="ORF">GCM10010211_55230</name>
</gene>
<organism evidence="1 2">
    <name type="scientific">Streptomyces albospinus</name>
    <dbReference type="NCBI Taxonomy" id="285515"/>
    <lineage>
        <taxon>Bacteria</taxon>
        <taxon>Bacillati</taxon>
        <taxon>Actinomycetota</taxon>
        <taxon>Actinomycetes</taxon>
        <taxon>Kitasatosporales</taxon>
        <taxon>Streptomycetaceae</taxon>
        <taxon>Streptomyces</taxon>
    </lineage>
</organism>
<dbReference type="EMBL" id="BMRP01000022">
    <property type="protein sequence ID" value="GGU82207.1"/>
    <property type="molecule type" value="Genomic_DNA"/>
</dbReference>
<dbReference type="Pfam" id="PF13561">
    <property type="entry name" value="adh_short_C2"/>
    <property type="match status" value="1"/>
</dbReference>
<dbReference type="InterPro" id="IPR002347">
    <property type="entry name" value="SDR_fam"/>
</dbReference>
<dbReference type="SUPFAM" id="SSF51735">
    <property type="entry name" value="NAD(P)-binding Rossmann-fold domains"/>
    <property type="match status" value="1"/>
</dbReference>